<evidence type="ECO:0000256" key="1">
    <source>
        <dbReference type="ARBA" id="ARBA00022723"/>
    </source>
</evidence>
<dbReference type="InterPro" id="IPR018247">
    <property type="entry name" value="EF_Hand_1_Ca_BS"/>
</dbReference>
<dbReference type="OrthoDB" id="26525at2759"/>
<protein>
    <submittedName>
        <fullName evidence="5">Calmodulin-like protein 2</fullName>
    </submittedName>
</protein>
<reference evidence="5" key="2">
    <citation type="submission" date="2019-07" db="EMBL/GenBank/DDBJ databases">
        <authorList>
            <person name="Yang Y."/>
            <person name="Bocs S."/>
            <person name="Baudouin L."/>
        </authorList>
    </citation>
    <scope>NUCLEOTIDE SEQUENCE</scope>
    <source>
        <tissue evidence="5">Spear leaf of Hainan Tall coconut</tissue>
    </source>
</reference>
<evidence type="ECO:0000313" key="6">
    <source>
        <dbReference type="Proteomes" id="UP000797356"/>
    </source>
</evidence>
<dbReference type="Pfam" id="PF13499">
    <property type="entry name" value="EF-hand_7"/>
    <property type="match status" value="1"/>
</dbReference>
<dbReference type="PROSITE" id="PS50222">
    <property type="entry name" value="EF_HAND_2"/>
    <property type="match status" value="2"/>
</dbReference>
<keyword evidence="1" id="KW-0479">Metal-binding</keyword>
<dbReference type="SMART" id="SM00054">
    <property type="entry name" value="EFh"/>
    <property type="match status" value="2"/>
</dbReference>
<evidence type="ECO:0000256" key="2">
    <source>
        <dbReference type="ARBA" id="ARBA00022737"/>
    </source>
</evidence>
<feature type="domain" description="EF-hand" evidence="4">
    <location>
        <begin position="126"/>
        <end position="161"/>
    </location>
</feature>
<reference evidence="5" key="1">
    <citation type="journal article" date="2017" name="Gigascience">
        <title>The genome draft of coconut (Cocos nucifera).</title>
        <authorList>
            <person name="Xiao Y."/>
            <person name="Xu P."/>
            <person name="Fan H."/>
            <person name="Baudouin L."/>
            <person name="Xia W."/>
            <person name="Bocs S."/>
            <person name="Xu J."/>
            <person name="Li Q."/>
            <person name="Guo A."/>
            <person name="Zhou L."/>
            <person name="Li J."/>
            <person name="Wu Y."/>
            <person name="Ma Z."/>
            <person name="Armero A."/>
            <person name="Issali A.E."/>
            <person name="Liu N."/>
            <person name="Peng M."/>
            <person name="Yang Y."/>
        </authorList>
    </citation>
    <scope>NUCLEOTIDE SEQUENCE</scope>
    <source>
        <tissue evidence="5">Spear leaf of Hainan Tall coconut</tissue>
    </source>
</reference>
<dbReference type="FunFam" id="1.10.238.10:FF:000003">
    <property type="entry name" value="Calmodulin A"/>
    <property type="match status" value="1"/>
</dbReference>
<organism evidence="5 6">
    <name type="scientific">Cocos nucifera</name>
    <name type="common">Coconut palm</name>
    <dbReference type="NCBI Taxonomy" id="13894"/>
    <lineage>
        <taxon>Eukaryota</taxon>
        <taxon>Viridiplantae</taxon>
        <taxon>Streptophyta</taxon>
        <taxon>Embryophyta</taxon>
        <taxon>Tracheophyta</taxon>
        <taxon>Spermatophyta</taxon>
        <taxon>Magnoliopsida</taxon>
        <taxon>Liliopsida</taxon>
        <taxon>Arecaceae</taxon>
        <taxon>Arecoideae</taxon>
        <taxon>Cocoseae</taxon>
        <taxon>Attaleinae</taxon>
        <taxon>Cocos</taxon>
    </lineage>
</organism>
<keyword evidence="2" id="KW-0677">Repeat</keyword>
<comment type="caution">
    <text evidence="5">The sequence shown here is derived from an EMBL/GenBank/DDBJ whole genome shotgun (WGS) entry which is preliminary data.</text>
</comment>
<gene>
    <name evidence="5" type="ORF">COCNU_04G005300</name>
</gene>
<dbReference type="InterPro" id="IPR039647">
    <property type="entry name" value="EF_hand_pair_protein_CML-like"/>
</dbReference>
<dbReference type="EMBL" id="CM017875">
    <property type="protein sequence ID" value="KAG1338224.1"/>
    <property type="molecule type" value="Genomic_DNA"/>
</dbReference>
<keyword evidence="6" id="KW-1185">Reference proteome</keyword>
<dbReference type="AlphaFoldDB" id="A0A8K0N0G6"/>
<dbReference type="Proteomes" id="UP000797356">
    <property type="component" value="Chromosome 4"/>
</dbReference>
<evidence type="ECO:0000256" key="3">
    <source>
        <dbReference type="ARBA" id="ARBA00022837"/>
    </source>
</evidence>
<proteinExistence type="predicted"/>
<dbReference type="CDD" id="cd00051">
    <property type="entry name" value="EFh"/>
    <property type="match status" value="1"/>
</dbReference>
<evidence type="ECO:0000259" key="4">
    <source>
        <dbReference type="PROSITE" id="PS50222"/>
    </source>
</evidence>
<dbReference type="PROSITE" id="PS00018">
    <property type="entry name" value="EF_HAND_1"/>
    <property type="match status" value="2"/>
</dbReference>
<dbReference type="Gene3D" id="1.10.238.10">
    <property type="entry name" value="EF-hand"/>
    <property type="match status" value="1"/>
</dbReference>
<sequence>MEDTILFDRIANFNFFLICNITSLFREFLNCCLLISHLLFTAIKLVVRGQSLVDEEEDELDETLPPEQCHICDSQELRYDDIKVIMNRLGIAGWRSDGVLDGGELDKCKECGLMEGIHTLLKEKEASLEDLEEAFYVFDRNEDGFICPKELWSVLRRLGLEGISLGDCERMITVFDEDGDGRINFREFNSLLESAR</sequence>
<dbReference type="InterPro" id="IPR011992">
    <property type="entry name" value="EF-hand-dom_pair"/>
</dbReference>
<name>A0A8K0N0G6_COCNU</name>
<evidence type="ECO:0000313" key="5">
    <source>
        <dbReference type="EMBL" id="KAG1338224.1"/>
    </source>
</evidence>
<dbReference type="InterPro" id="IPR002048">
    <property type="entry name" value="EF_hand_dom"/>
</dbReference>
<keyword evidence="3" id="KW-0106">Calcium</keyword>
<feature type="domain" description="EF-hand" evidence="4">
    <location>
        <begin position="163"/>
        <end position="196"/>
    </location>
</feature>
<dbReference type="GO" id="GO:0005509">
    <property type="term" value="F:calcium ion binding"/>
    <property type="evidence" value="ECO:0007669"/>
    <property type="project" value="InterPro"/>
</dbReference>
<accession>A0A8K0N0G6</accession>
<dbReference type="PANTHER" id="PTHR10891">
    <property type="entry name" value="EF-HAND CALCIUM-BINDING DOMAIN CONTAINING PROTEIN"/>
    <property type="match status" value="1"/>
</dbReference>
<dbReference type="SUPFAM" id="SSF47473">
    <property type="entry name" value="EF-hand"/>
    <property type="match status" value="1"/>
</dbReference>